<feature type="transmembrane region" description="Helical" evidence="6">
    <location>
        <begin position="171"/>
        <end position="188"/>
    </location>
</feature>
<organism evidence="7 8">
    <name type="scientific">Geranomyces variabilis</name>
    <dbReference type="NCBI Taxonomy" id="109894"/>
    <lineage>
        <taxon>Eukaryota</taxon>
        <taxon>Fungi</taxon>
        <taxon>Fungi incertae sedis</taxon>
        <taxon>Chytridiomycota</taxon>
        <taxon>Chytridiomycota incertae sedis</taxon>
        <taxon>Chytridiomycetes</taxon>
        <taxon>Spizellomycetales</taxon>
        <taxon>Powellomycetaceae</taxon>
        <taxon>Geranomyces</taxon>
    </lineage>
</organism>
<comment type="subcellular location">
    <subcellularLocation>
        <location evidence="1">Membrane</location>
        <topology evidence="1">Multi-pass membrane protein</topology>
    </subcellularLocation>
</comment>
<dbReference type="AlphaFoldDB" id="A0AAD5TH16"/>
<keyword evidence="8" id="KW-1185">Reference proteome</keyword>
<dbReference type="EMBL" id="JADGJQ010000045">
    <property type="protein sequence ID" value="KAJ3176041.1"/>
    <property type="molecule type" value="Genomic_DNA"/>
</dbReference>
<feature type="transmembrane region" description="Helical" evidence="6">
    <location>
        <begin position="143"/>
        <end position="165"/>
    </location>
</feature>
<evidence type="ECO:0000256" key="5">
    <source>
        <dbReference type="ARBA" id="ARBA00023136"/>
    </source>
</evidence>
<accession>A0AAD5TH16</accession>
<gene>
    <name evidence="7" type="ORF">HDU87_005558</name>
</gene>
<evidence type="ECO:0000313" key="8">
    <source>
        <dbReference type="Proteomes" id="UP001212152"/>
    </source>
</evidence>
<dbReference type="GO" id="GO:0005739">
    <property type="term" value="C:mitochondrion"/>
    <property type="evidence" value="ECO:0007669"/>
    <property type="project" value="TreeGrafter"/>
</dbReference>
<keyword evidence="3 6" id="KW-0812">Transmembrane</keyword>
<proteinExistence type="inferred from homology"/>
<sequence length="225" mass="25167">MASSSSTTRSFFRPVARAWRRYLELLEEKPLITKCASAGTIAVAGDVIAQRIDRTPEHPDWDPQRTLRLGTYATLIATPLAHGWYKVMDKRLGAGMDMTTSLKKVATDQLLAAAPFTTLFFVCNSAMEGCSADEVKMRLQTNLWPTLCANWAIWPAALAINFRYVPLKLRILTLSVLGLGWGAYLSLVQHRQHKHTNEHPHMPDPYPAESLPVPIYPPGNVKEEL</sequence>
<dbReference type="Proteomes" id="UP001212152">
    <property type="component" value="Unassembled WGS sequence"/>
</dbReference>
<evidence type="ECO:0000256" key="3">
    <source>
        <dbReference type="ARBA" id="ARBA00022692"/>
    </source>
</evidence>
<dbReference type="PANTHER" id="PTHR11266">
    <property type="entry name" value="PEROXISOMAL MEMBRANE PROTEIN 2, PXMP2 MPV17"/>
    <property type="match status" value="1"/>
</dbReference>
<dbReference type="GO" id="GO:0016020">
    <property type="term" value="C:membrane"/>
    <property type="evidence" value="ECO:0007669"/>
    <property type="project" value="UniProtKB-SubCell"/>
</dbReference>
<evidence type="ECO:0000256" key="4">
    <source>
        <dbReference type="ARBA" id="ARBA00022989"/>
    </source>
</evidence>
<dbReference type="InterPro" id="IPR007248">
    <property type="entry name" value="Mpv17_PMP22"/>
</dbReference>
<protein>
    <submittedName>
        <fullName evidence="7">Uncharacterized protein</fullName>
    </submittedName>
</protein>
<evidence type="ECO:0000256" key="6">
    <source>
        <dbReference type="RuleBase" id="RU363053"/>
    </source>
</evidence>
<evidence type="ECO:0000256" key="2">
    <source>
        <dbReference type="ARBA" id="ARBA00006824"/>
    </source>
</evidence>
<dbReference type="PANTHER" id="PTHR11266:SF17">
    <property type="entry name" value="PROTEIN MPV17"/>
    <property type="match status" value="1"/>
</dbReference>
<keyword evidence="4 6" id="KW-1133">Transmembrane helix</keyword>
<comment type="similarity">
    <text evidence="2 6">Belongs to the peroxisomal membrane protein PXMP2/4 family.</text>
</comment>
<dbReference type="Pfam" id="PF04117">
    <property type="entry name" value="Mpv17_PMP22"/>
    <property type="match status" value="1"/>
</dbReference>
<name>A0AAD5TH16_9FUNG</name>
<evidence type="ECO:0000256" key="1">
    <source>
        <dbReference type="ARBA" id="ARBA00004141"/>
    </source>
</evidence>
<comment type="caution">
    <text evidence="7">The sequence shown here is derived from an EMBL/GenBank/DDBJ whole genome shotgun (WGS) entry which is preliminary data.</text>
</comment>
<evidence type="ECO:0000313" key="7">
    <source>
        <dbReference type="EMBL" id="KAJ3176041.1"/>
    </source>
</evidence>
<reference evidence="7" key="1">
    <citation type="submission" date="2020-05" db="EMBL/GenBank/DDBJ databases">
        <title>Phylogenomic resolution of chytrid fungi.</title>
        <authorList>
            <person name="Stajich J.E."/>
            <person name="Amses K."/>
            <person name="Simmons R."/>
            <person name="Seto K."/>
            <person name="Myers J."/>
            <person name="Bonds A."/>
            <person name="Quandt C.A."/>
            <person name="Barry K."/>
            <person name="Liu P."/>
            <person name="Grigoriev I."/>
            <person name="Longcore J.E."/>
            <person name="James T.Y."/>
        </authorList>
    </citation>
    <scope>NUCLEOTIDE SEQUENCE</scope>
    <source>
        <strain evidence="7">JEL0379</strain>
    </source>
</reference>
<keyword evidence="5 6" id="KW-0472">Membrane</keyword>